<keyword evidence="2" id="KW-1185">Reference proteome</keyword>
<dbReference type="AlphaFoldDB" id="A0A437SA38"/>
<proteinExistence type="predicted"/>
<sequence>MDEDRFKKVVINLTERLDLDVGINPETKEEGINIKNIPTSFDVEFIQEHKSKIIPIIKELKSKHVQLNISLEEELYKGLLEKSEIRGEKIEDYIVEILKNEMLYVEH</sequence>
<dbReference type="RefSeq" id="WP_127722774.1">
    <property type="nucleotide sequence ID" value="NZ_RLIH01000001.1"/>
</dbReference>
<reference evidence="1 2" key="1">
    <citation type="submission" date="2018-11" db="EMBL/GenBank/DDBJ databases">
        <title>Genome sequencing and assembly of Anaerosphaera sp. nov., GS7-6-2.</title>
        <authorList>
            <person name="Rettenmaier R."/>
            <person name="Liebl W."/>
            <person name="Zverlov V."/>
        </authorList>
    </citation>
    <scope>NUCLEOTIDE SEQUENCE [LARGE SCALE GENOMIC DNA]</scope>
    <source>
        <strain evidence="1 2">GS7-6-2</strain>
    </source>
</reference>
<dbReference type="EMBL" id="RLIH01000001">
    <property type="protein sequence ID" value="RVU55751.1"/>
    <property type="molecule type" value="Genomic_DNA"/>
</dbReference>
<name>A0A437SA38_9FIRM</name>
<evidence type="ECO:0000313" key="1">
    <source>
        <dbReference type="EMBL" id="RVU55751.1"/>
    </source>
</evidence>
<accession>A0A437SA38</accession>
<protein>
    <submittedName>
        <fullName evidence="1">Uncharacterized protein</fullName>
    </submittedName>
</protein>
<dbReference type="Proteomes" id="UP000288812">
    <property type="component" value="Unassembled WGS sequence"/>
</dbReference>
<evidence type="ECO:0000313" key="2">
    <source>
        <dbReference type="Proteomes" id="UP000288812"/>
    </source>
</evidence>
<gene>
    <name evidence="1" type="ORF">EF514_00625</name>
</gene>
<dbReference type="OrthoDB" id="9975697at2"/>
<organism evidence="1 2">
    <name type="scientific">Anaerosphaera multitolerans</name>
    <dbReference type="NCBI Taxonomy" id="2487351"/>
    <lineage>
        <taxon>Bacteria</taxon>
        <taxon>Bacillati</taxon>
        <taxon>Bacillota</taxon>
        <taxon>Tissierellia</taxon>
        <taxon>Tissierellales</taxon>
        <taxon>Peptoniphilaceae</taxon>
        <taxon>Anaerosphaera</taxon>
    </lineage>
</organism>
<comment type="caution">
    <text evidence="1">The sequence shown here is derived from an EMBL/GenBank/DDBJ whole genome shotgun (WGS) entry which is preliminary data.</text>
</comment>